<accession>A0A836BW96</accession>
<feature type="domain" description="Ribosomal protein L9" evidence="7">
    <location>
        <begin position="115"/>
        <end position="161"/>
    </location>
</feature>
<keyword evidence="2" id="KW-0689">Ribosomal protein</keyword>
<feature type="region of interest" description="Disordered" evidence="6">
    <location>
        <begin position="92"/>
        <end position="113"/>
    </location>
</feature>
<dbReference type="GO" id="GO:0003735">
    <property type="term" value="F:structural constituent of ribosome"/>
    <property type="evidence" value="ECO:0007669"/>
    <property type="project" value="InterPro"/>
</dbReference>
<comment type="similarity">
    <text evidence="1">Belongs to the bacterial ribosomal protein bL9 family.</text>
</comment>
<reference evidence="8" key="1">
    <citation type="journal article" date="2020" name="bioRxiv">
        <title>Comparative genomics of Chlamydomonas.</title>
        <authorList>
            <person name="Craig R.J."/>
            <person name="Hasan A.R."/>
            <person name="Ness R.W."/>
            <person name="Keightley P.D."/>
        </authorList>
    </citation>
    <scope>NUCLEOTIDE SEQUENCE</scope>
    <source>
        <strain evidence="8">CCAP 11/70</strain>
    </source>
</reference>
<dbReference type="OrthoDB" id="5555409at2759"/>
<sequence>MQGAGRALAQRGLHSTLLAFAPESATLPCVEPLALSALRLARSSGLASSSGKQSDASGSLSWLSQLQGFSHSSLRGFSTSGLVAASSSAAARSASSRGGSRAQPASQQEEDDASIKVVLKKDLKALGRRGEVVAVRRGLMRHKLYPAGDAVYATPENVAAFARPKSEIEDEKGRGGDEAQSLNRLLKALHTKAVVVTRRPSPEDPERFDDPAVHRRDVAEAVLRQRGIRLHPSHLFMGGAIDSFGSFKVPMNLRLPTGEQVELTVHVDRRGGRKQAAGGAAGAGAGAAAAGAGAARAQAGAAAKA</sequence>
<protein>
    <recommendedName>
        <fullName evidence="5">Large ribosomal subunit protein bL9c</fullName>
    </recommendedName>
    <alternativeName>
        <fullName evidence="4">CL9</fullName>
    </alternativeName>
</protein>
<dbReference type="InterPro" id="IPR036935">
    <property type="entry name" value="Ribosomal_bL9_N_sf"/>
</dbReference>
<evidence type="ECO:0000256" key="4">
    <source>
        <dbReference type="ARBA" id="ARBA00031047"/>
    </source>
</evidence>
<evidence type="ECO:0000256" key="3">
    <source>
        <dbReference type="ARBA" id="ARBA00023274"/>
    </source>
</evidence>
<dbReference type="Pfam" id="PF01281">
    <property type="entry name" value="Ribosomal_L9_N"/>
    <property type="match status" value="1"/>
</dbReference>
<feature type="compositionally biased region" description="Low complexity" evidence="6">
    <location>
        <begin position="92"/>
        <end position="102"/>
    </location>
</feature>
<name>A0A836BW96_9CHLO</name>
<feature type="compositionally biased region" description="Low complexity" evidence="6">
    <location>
        <begin position="286"/>
        <end position="305"/>
    </location>
</feature>
<gene>
    <name evidence="8" type="ORF">HYH03_010907</name>
</gene>
<evidence type="ECO:0000256" key="2">
    <source>
        <dbReference type="ARBA" id="ARBA00022980"/>
    </source>
</evidence>
<dbReference type="GO" id="GO:1990904">
    <property type="term" value="C:ribonucleoprotein complex"/>
    <property type="evidence" value="ECO:0007669"/>
    <property type="project" value="UniProtKB-KW"/>
</dbReference>
<dbReference type="Gene3D" id="3.40.5.10">
    <property type="entry name" value="Ribosomal protein L9, N-terminal domain"/>
    <property type="match status" value="1"/>
</dbReference>
<dbReference type="GO" id="GO:0006412">
    <property type="term" value="P:translation"/>
    <property type="evidence" value="ECO:0007669"/>
    <property type="project" value="InterPro"/>
</dbReference>
<dbReference type="InterPro" id="IPR009027">
    <property type="entry name" value="Ribosomal_bL9/RNase_H1_N"/>
</dbReference>
<evidence type="ECO:0000256" key="5">
    <source>
        <dbReference type="ARBA" id="ARBA00035193"/>
    </source>
</evidence>
<dbReference type="InterPro" id="IPR000244">
    <property type="entry name" value="Ribosomal_bL9"/>
</dbReference>
<keyword evidence="9" id="KW-1185">Reference proteome</keyword>
<feature type="region of interest" description="Disordered" evidence="6">
    <location>
        <begin position="274"/>
        <end position="305"/>
    </location>
</feature>
<comment type="caution">
    <text evidence="8">The sequence shown here is derived from an EMBL/GenBank/DDBJ whole genome shotgun (WGS) entry which is preliminary data.</text>
</comment>
<dbReference type="SUPFAM" id="SSF55658">
    <property type="entry name" value="L9 N-domain-like"/>
    <property type="match status" value="1"/>
</dbReference>
<evidence type="ECO:0000313" key="9">
    <source>
        <dbReference type="Proteomes" id="UP000612055"/>
    </source>
</evidence>
<keyword evidence="3" id="KW-0687">Ribonucleoprotein</keyword>
<evidence type="ECO:0000259" key="7">
    <source>
        <dbReference type="Pfam" id="PF01281"/>
    </source>
</evidence>
<evidence type="ECO:0000256" key="1">
    <source>
        <dbReference type="ARBA" id="ARBA00010605"/>
    </source>
</evidence>
<dbReference type="InterPro" id="IPR020070">
    <property type="entry name" value="Ribosomal_bL9_N"/>
</dbReference>
<evidence type="ECO:0000256" key="6">
    <source>
        <dbReference type="SAM" id="MobiDB-lite"/>
    </source>
</evidence>
<organism evidence="8 9">
    <name type="scientific">Edaphochlamys debaryana</name>
    <dbReference type="NCBI Taxonomy" id="47281"/>
    <lineage>
        <taxon>Eukaryota</taxon>
        <taxon>Viridiplantae</taxon>
        <taxon>Chlorophyta</taxon>
        <taxon>core chlorophytes</taxon>
        <taxon>Chlorophyceae</taxon>
        <taxon>CS clade</taxon>
        <taxon>Chlamydomonadales</taxon>
        <taxon>Chlamydomonadales incertae sedis</taxon>
        <taxon>Edaphochlamys</taxon>
    </lineage>
</organism>
<dbReference type="EMBL" id="JAEHOE010000059">
    <property type="protein sequence ID" value="KAG2490752.1"/>
    <property type="molecule type" value="Genomic_DNA"/>
</dbReference>
<dbReference type="GO" id="GO:0005840">
    <property type="term" value="C:ribosome"/>
    <property type="evidence" value="ECO:0007669"/>
    <property type="project" value="UniProtKB-KW"/>
</dbReference>
<dbReference type="AlphaFoldDB" id="A0A836BW96"/>
<dbReference type="Proteomes" id="UP000612055">
    <property type="component" value="Unassembled WGS sequence"/>
</dbReference>
<dbReference type="PANTHER" id="PTHR21368">
    <property type="entry name" value="50S RIBOSOMAL PROTEIN L9"/>
    <property type="match status" value="1"/>
</dbReference>
<evidence type="ECO:0000313" key="8">
    <source>
        <dbReference type="EMBL" id="KAG2490752.1"/>
    </source>
</evidence>
<proteinExistence type="inferred from homology"/>